<proteinExistence type="predicted"/>
<dbReference type="InterPro" id="IPR057326">
    <property type="entry name" value="KR_dom"/>
</dbReference>
<dbReference type="InterPro" id="IPR042099">
    <property type="entry name" value="ANL_N_sf"/>
</dbReference>
<dbReference type="CDD" id="cd05930">
    <property type="entry name" value="A_NRPS"/>
    <property type="match status" value="1"/>
</dbReference>
<feature type="region of interest" description="Disordered" evidence="6">
    <location>
        <begin position="317"/>
        <end position="360"/>
    </location>
</feature>
<protein>
    <submittedName>
        <fullName evidence="8">PKS-NRPS hybrid synthetase</fullName>
    </submittedName>
</protein>
<gene>
    <name evidence="8" type="ORF">SUNI508_07821</name>
</gene>
<keyword evidence="9" id="KW-1185">Reference proteome</keyword>
<dbReference type="Gene3D" id="3.30.300.30">
    <property type="match status" value="1"/>
</dbReference>
<dbReference type="SMART" id="SM00822">
    <property type="entry name" value="PKS_KR"/>
    <property type="match status" value="1"/>
</dbReference>
<dbReference type="Gene3D" id="3.30.559.30">
    <property type="entry name" value="Nonribosomal peptide synthetase, condensation domain"/>
    <property type="match status" value="1"/>
</dbReference>
<keyword evidence="3" id="KW-0436">Ligase</keyword>
<organism evidence="8 9">
    <name type="scientific">Seiridium unicorne</name>
    <dbReference type="NCBI Taxonomy" id="138068"/>
    <lineage>
        <taxon>Eukaryota</taxon>
        <taxon>Fungi</taxon>
        <taxon>Dikarya</taxon>
        <taxon>Ascomycota</taxon>
        <taxon>Pezizomycotina</taxon>
        <taxon>Sordariomycetes</taxon>
        <taxon>Xylariomycetidae</taxon>
        <taxon>Amphisphaeriales</taxon>
        <taxon>Sporocadaceae</taxon>
        <taxon>Seiridium</taxon>
    </lineage>
</organism>
<feature type="domain" description="Carrier" evidence="7">
    <location>
        <begin position="213"/>
        <end position="292"/>
    </location>
</feature>
<feature type="compositionally biased region" description="Basic residues" evidence="6">
    <location>
        <begin position="2157"/>
        <end position="2174"/>
    </location>
</feature>
<keyword evidence="4" id="KW-0489">Methyltransferase</keyword>
<dbReference type="SUPFAM" id="SSF52777">
    <property type="entry name" value="CoA-dependent acyltransferases"/>
    <property type="match status" value="2"/>
</dbReference>
<dbReference type="Proteomes" id="UP001408356">
    <property type="component" value="Unassembled WGS sequence"/>
</dbReference>
<sequence length="2174" mass="241011">MPPVAGVAHGAMVLEDTVFPDSTLERFEKVLKPKVNGSAYLDELFCHNGLDFFVCFSSLAYTVGNRGQSAYTAANAFLASLVAQRQGRGLAGSVIHFGGIFGEVYLARQLTHEKQSVLRNAGFSFMSEQAFHELFAEGVLASPATPGSNSGGFDIASGLQVQGDNTEANFARNPMFQHIVTNKDFRPTSIRGHGRGKPTTTIKEKLENAIGDADVFDIIKRGFHVKLQSALQVELEEKQALARGPDELGVDSLVAVDLQSWFRKELNVEVTVMRLLNASSFLQLLESLGHEYCSRETKKDDLDHDLLATEQPSSSVELARLPVTTERAPLKPIRNPDSGLALSTSSPDSPQSTSATSSVSHKSQANCVTVFSDQEDASTMVTEHTVSASQTTGALGNQDMFERRVPMSFAQLRFWFLRQLTEDAAAFNVMTVLQLEGRVNIPKLKWAVTSVAKRHEALRTAFFTDSTTNTHIQGVLAVSALHLEHGILSDEDDLDTSIHEVQGHVFDLSKGETFRIKLFSRSETSHAVILSYHHIVMDGISHALFLADLERAYSGVPSAATSTTLQYPDFSLRQIRERDQGLWTTEMAFWRRHLAELPPLLPLLSLSRRSIRPPKLGFNSHSTKFTISQALRSQLSQKCRSYGVTPYHFHLTVFQILLFRFSNRRITDFCIGVTDGNRKDVDVLQSIGLFLNILPLRFAMGDDHAFTDCLRNTKHISDEAFTNSRVPLDVLLAELNVPRSLSFNPLFQALFNYRPNVQDSGKFLGCEASGKMISGGQHAYDITIDILESHSKEDTVELSVNNELYTNEDVENLATSYQVLLEGFIDTPEGCIATQPLYRKKDTEAALLIARGFENHPQWRGTLVHRIDQVIEAVPSSTALTDGKGHNITYSQMSNRITQIAAALLQLHGSSESGQGLFVGIMQQPGPDWVCSMLAVLRTGACCVPLDMEIGQSRLHVMIQSCKPDVILVDASTSLELESLARKESVALDITKLDIVNNAPIIPIHSKADALAVISYTSGSTGTPKGVMLSHASYIHYVEIWGWRWGLDKGEDIILQQSPVAFDMSISQIFLCLGHGCTLVVPDSVNRRDPSVICDLILSENITLTTATPTEYFAWIRQGSEQLSASNLRRAITGGEPVTASLVQAFAALTLTDFALINVYGPTETTFGCADSAIPLRSTGSGRNQISVADIGLTPLPNYAVYILDDEHRPVPVGIPGRIAIGGAGVSSGYLHEIQLTKEAFMPDQHASRFFHQQRWDTIHLTEDRGRYDTSGRLLLHDRARESTLIKLGGIRMDLQDIENTILAALAAHVSQAVVSRRGGPQNPFLVAFVVLNGNHDITLPATRTLLAGLPKIVPLPQYMRPSFFIHLSSIPMTSSHKIDRAAIDRLAIQDAQKGSGSFIHGTTPDPTVSNMVRTVRSMWLDALPQDLARQPNTVILDTRSDFFHIGGNSISLINLQAIVSQRLHLRIPIDQLFQASNLGRMAALVQEYRERAFKDLPPPTSNEMSIDWDREVELPVHLPDETTEVMTSISMTRSNPLGTIVLTGSTGFMGKEIMRQLIHDERTTQVLCLAVRKSPKQLVPHDLYFHRKVKIFPGDLVDRQLGLSDEDARSVLHKADAVIHVGADVSFLKSYASLRPANVNSTKELLRMCLSRRTPFHLVSTASVVQLSSLQEFGARSVSEFQPREGDTPDHGYIASKWVSEVCAERVSQRFGLPVVIHRPSNVTGPESDLMTNLIRYSTKTSTVPDTSTWRGYLNSVSIETAAKSLIDEVTRNEGSWRDTNAASSDKRVRYVYEAGEVEFPLNELKDHLQKMAEKPLLTIPAEDWISTLEMAGMDSLLVIYLRRDALLARPAAQTTLQLLKGIVENSYASAFKTNMVREKINRVSHNISGYTTELSRFIGSKKDKIDLAGLSYCTPCHGCNELLAPANVKFFNQDWEYIGTKKEWAGEISYWTGIPMRVLDGSSSMFNESIQERLSWINGRVTTNPEDMAYCLLGILNMAQRGQWGDDYSFQRFKRNELGLSPNEPYLAGAQPEYNTASSYEARYTEQTHEQDESYEGAHNYQDNVAVMLIPQPGISSVLLTFIGGPEFEWEDEFLASEQQLESPYSNYMTTLIDVTSLTLAEDGVSAYLTPDTIYTEDGLESYYGDPRGVDTAKKSRKKQHGSRSHRHKSKR</sequence>
<dbReference type="InterPro" id="IPR023213">
    <property type="entry name" value="CAT-like_dom_sf"/>
</dbReference>
<dbReference type="SUPFAM" id="SSF51735">
    <property type="entry name" value="NAD(P)-binding Rossmann-fold domains"/>
    <property type="match status" value="2"/>
</dbReference>
<evidence type="ECO:0000313" key="8">
    <source>
        <dbReference type="EMBL" id="KAK9418801.1"/>
    </source>
</evidence>
<dbReference type="Gene3D" id="3.40.50.12780">
    <property type="entry name" value="N-terminal domain of ligase-like"/>
    <property type="match status" value="1"/>
</dbReference>
<comment type="caution">
    <text evidence="8">The sequence shown here is derived from an EMBL/GenBank/DDBJ whole genome shotgun (WGS) entry which is preliminary data.</text>
</comment>
<evidence type="ECO:0000256" key="4">
    <source>
        <dbReference type="ARBA" id="ARBA00022603"/>
    </source>
</evidence>
<dbReference type="PANTHER" id="PTHR45527:SF1">
    <property type="entry name" value="FATTY ACID SYNTHASE"/>
    <property type="match status" value="1"/>
</dbReference>
<evidence type="ECO:0000256" key="6">
    <source>
        <dbReference type="SAM" id="MobiDB-lite"/>
    </source>
</evidence>
<dbReference type="Pfam" id="PF00668">
    <property type="entry name" value="Condensation"/>
    <property type="match status" value="1"/>
</dbReference>
<keyword evidence="4" id="KW-0808">Transferase</keyword>
<dbReference type="EMBL" id="JARVKF010000353">
    <property type="protein sequence ID" value="KAK9418801.1"/>
    <property type="molecule type" value="Genomic_DNA"/>
</dbReference>
<dbReference type="Pfam" id="PF00550">
    <property type="entry name" value="PP-binding"/>
    <property type="match status" value="2"/>
</dbReference>
<accession>A0ABR2UW34</accession>
<dbReference type="InterPro" id="IPR036291">
    <property type="entry name" value="NAD(P)-bd_dom_sf"/>
</dbReference>
<dbReference type="SUPFAM" id="SSF47336">
    <property type="entry name" value="ACP-like"/>
    <property type="match status" value="2"/>
</dbReference>
<dbReference type="InterPro" id="IPR036736">
    <property type="entry name" value="ACP-like_sf"/>
</dbReference>
<evidence type="ECO:0000259" key="7">
    <source>
        <dbReference type="PROSITE" id="PS50075"/>
    </source>
</evidence>
<name>A0ABR2UW34_9PEZI</name>
<dbReference type="InterPro" id="IPR020845">
    <property type="entry name" value="AMP-binding_CS"/>
</dbReference>
<evidence type="ECO:0000256" key="1">
    <source>
        <dbReference type="ARBA" id="ARBA00022450"/>
    </source>
</evidence>
<evidence type="ECO:0000256" key="2">
    <source>
        <dbReference type="ARBA" id="ARBA00022553"/>
    </source>
</evidence>
<dbReference type="SMART" id="SM00823">
    <property type="entry name" value="PKS_PP"/>
    <property type="match status" value="2"/>
</dbReference>
<dbReference type="CDD" id="cd19532">
    <property type="entry name" value="C_PKS-NRPS"/>
    <property type="match status" value="1"/>
</dbReference>
<dbReference type="InterPro" id="IPR013968">
    <property type="entry name" value="PKS_KR"/>
</dbReference>
<dbReference type="PANTHER" id="PTHR45527">
    <property type="entry name" value="NONRIBOSOMAL PEPTIDE SYNTHETASE"/>
    <property type="match status" value="1"/>
</dbReference>
<dbReference type="InterPro" id="IPR013120">
    <property type="entry name" value="FAR_NAD-bd"/>
</dbReference>
<dbReference type="Pfam" id="PF07993">
    <property type="entry name" value="NAD_binding_4"/>
    <property type="match status" value="1"/>
</dbReference>
<dbReference type="PROSITE" id="PS50075">
    <property type="entry name" value="CARRIER"/>
    <property type="match status" value="2"/>
</dbReference>
<dbReference type="Gene3D" id="3.30.559.10">
    <property type="entry name" value="Chloramphenicol acetyltransferase-like domain"/>
    <property type="match status" value="1"/>
</dbReference>
<keyword evidence="5" id="KW-0560">Oxidoreductase</keyword>
<dbReference type="Gene3D" id="3.40.50.720">
    <property type="entry name" value="NAD(P)-binding Rossmann-like Domain"/>
    <property type="match status" value="2"/>
</dbReference>
<dbReference type="InterPro" id="IPR000873">
    <property type="entry name" value="AMP-dep_synth/lig_dom"/>
</dbReference>
<dbReference type="Gene3D" id="1.10.1200.10">
    <property type="entry name" value="ACP-like"/>
    <property type="match status" value="1"/>
</dbReference>
<evidence type="ECO:0000313" key="9">
    <source>
        <dbReference type="Proteomes" id="UP001408356"/>
    </source>
</evidence>
<feature type="region of interest" description="Disordered" evidence="6">
    <location>
        <begin position="2141"/>
        <end position="2174"/>
    </location>
</feature>
<evidence type="ECO:0000256" key="5">
    <source>
        <dbReference type="ARBA" id="ARBA00023002"/>
    </source>
</evidence>
<dbReference type="Pfam" id="PF08659">
    <property type="entry name" value="KR"/>
    <property type="match status" value="1"/>
</dbReference>
<feature type="domain" description="Carrier" evidence="7">
    <location>
        <begin position="1407"/>
        <end position="1490"/>
    </location>
</feature>
<evidence type="ECO:0000256" key="3">
    <source>
        <dbReference type="ARBA" id="ARBA00022598"/>
    </source>
</evidence>
<keyword evidence="1" id="KW-0596">Phosphopantetheine</keyword>
<dbReference type="InterPro" id="IPR045851">
    <property type="entry name" value="AMP-bd_C_sf"/>
</dbReference>
<dbReference type="PROSITE" id="PS00455">
    <property type="entry name" value="AMP_BINDING"/>
    <property type="match status" value="1"/>
</dbReference>
<keyword evidence="2" id="KW-0597">Phosphoprotein</keyword>
<dbReference type="SUPFAM" id="SSF56801">
    <property type="entry name" value="Acetyl-CoA synthetase-like"/>
    <property type="match status" value="1"/>
</dbReference>
<reference evidence="8 9" key="1">
    <citation type="journal article" date="2024" name="J. Plant Pathol.">
        <title>Sequence and assembly of the genome of Seiridium unicorne, isolate CBS 538.82, causal agent of cypress canker disease.</title>
        <authorList>
            <person name="Scali E."/>
            <person name="Rocca G.D."/>
            <person name="Danti R."/>
            <person name="Garbelotto M."/>
            <person name="Barberini S."/>
            <person name="Baroncelli R."/>
            <person name="Emiliani G."/>
        </authorList>
    </citation>
    <scope>NUCLEOTIDE SEQUENCE [LARGE SCALE GENOMIC DNA]</scope>
    <source>
        <strain evidence="8 9">BM-138-508</strain>
    </source>
</reference>
<dbReference type="InterPro" id="IPR009081">
    <property type="entry name" value="PP-bd_ACP"/>
</dbReference>
<dbReference type="InterPro" id="IPR001242">
    <property type="entry name" value="Condensation_dom"/>
</dbReference>
<feature type="compositionally biased region" description="Low complexity" evidence="6">
    <location>
        <begin position="343"/>
        <end position="360"/>
    </location>
</feature>
<dbReference type="InterPro" id="IPR020806">
    <property type="entry name" value="PKS_PP-bd"/>
</dbReference>
<dbReference type="Pfam" id="PF00501">
    <property type="entry name" value="AMP-binding"/>
    <property type="match status" value="1"/>
</dbReference>